<evidence type="ECO:0000313" key="5">
    <source>
        <dbReference type="EMBL" id="QJA64735.1"/>
    </source>
</evidence>
<dbReference type="GO" id="GO:1900378">
    <property type="term" value="P:positive regulation of secondary metabolite biosynthetic process"/>
    <property type="evidence" value="ECO:0007669"/>
    <property type="project" value="TreeGrafter"/>
</dbReference>
<dbReference type="PROSITE" id="PS01102">
    <property type="entry name" value="ZF_DKSA_1"/>
    <property type="match status" value="1"/>
</dbReference>
<dbReference type="InterPro" id="IPR000962">
    <property type="entry name" value="Znf_DskA_TraR"/>
</dbReference>
<dbReference type="EMBL" id="MT144675">
    <property type="protein sequence ID" value="QJH97155.1"/>
    <property type="molecule type" value="Genomic_DNA"/>
</dbReference>
<dbReference type="PRINTS" id="PR00618">
    <property type="entry name" value="DKSAZNFINGER"/>
</dbReference>
<dbReference type="SUPFAM" id="SSF57716">
    <property type="entry name" value="Glucocorticoid receptor-like (DNA-binding domain)"/>
    <property type="match status" value="1"/>
</dbReference>
<dbReference type="Pfam" id="PF01258">
    <property type="entry name" value="zf-dskA_traR"/>
    <property type="match status" value="1"/>
</dbReference>
<evidence type="ECO:0000256" key="1">
    <source>
        <dbReference type="ARBA" id="ARBA00022723"/>
    </source>
</evidence>
<dbReference type="InterPro" id="IPR020458">
    <property type="entry name" value="Znf_DskA_TraR_CS"/>
</dbReference>
<feature type="domain" description="Zinc finger DksA/TraR C4-type" evidence="4">
    <location>
        <begin position="35"/>
        <end position="66"/>
    </location>
</feature>
<dbReference type="NCBIfam" id="TIGR02419">
    <property type="entry name" value="C4_traR_proteo"/>
    <property type="match status" value="1"/>
</dbReference>
<gene>
    <name evidence="5" type="ORF">MM415B00468_0022</name>
    <name evidence="6" type="ORF">TM448B00936_0015</name>
</gene>
<dbReference type="InterPro" id="IPR012783">
    <property type="entry name" value="Znf_C4_TraR"/>
</dbReference>
<evidence type="ECO:0000256" key="3">
    <source>
        <dbReference type="ARBA" id="ARBA00022833"/>
    </source>
</evidence>
<dbReference type="PANTHER" id="PTHR38777">
    <property type="entry name" value="FELS-2 PROPHAGE PROTEIN"/>
    <property type="match status" value="1"/>
</dbReference>
<proteinExistence type="predicted"/>
<dbReference type="PANTHER" id="PTHR38777:SF1">
    <property type="entry name" value="DNAK SUPPRESSOR PROTEIN"/>
    <property type="match status" value="1"/>
</dbReference>
<dbReference type="EMBL" id="MT141525">
    <property type="protein sequence ID" value="QJA64735.1"/>
    <property type="molecule type" value="Genomic_DNA"/>
</dbReference>
<organism evidence="5">
    <name type="scientific">viral metagenome</name>
    <dbReference type="NCBI Taxonomy" id="1070528"/>
    <lineage>
        <taxon>unclassified sequences</taxon>
        <taxon>metagenomes</taxon>
        <taxon>organismal metagenomes</taxon>
    </lineage>
</organism>
<accession>A0A6M3J680</accession>
<dbReference type="PROSITE" id="PS51128">
    <property type="entry name" value="ZF_DKSA_2"/>
    <property type="match status" value="1"/>
</dbReference>
<dbReference type="GO" id="GO:0008270">
    <property type="term" value="F:zinc ion binding"/>
    <property type="evidence" value="ECO:0007669"/>
    <property type="project" value="UniProtKB-KW"/>
</dbReference>
<keyword evidence="2" id="KW-0863">Zinc-finger</keyword>
<keyword evidence="3" id="KW-0862">Zinc</keyword>
<sequence length="70" mass="7725">MADLIDDANEHAEHLLLQALAQHQRRAGGQATSAEWCESCGVEIPQARRAAVPGCQRCIDCQQLRELKRG</sequence>
<evidence type="ECO:0000256" key="2">
    <source>
        <dbReference type="ARBA" id="ARBA00022771"/>
    </source>
</evidence>
<reference evidence="5" key="1">
    <citation type="submission" date="2020-03" db="EMBL/GenBank/DDBJ databases">
        <title>The deep terrestrial virosphere.</title>
        <authorList>
            <person name="Holmfeldt K."/>
            <person name="Nilsson E."/>
            <person name="Simone D."/>
            <person name="Lopez-Fernandez M."/>
            <person name="Wu X."/>
            <person name="de Brujin I."/>
            <person name="Lundin D."/>
            <person name="Andersson A."/>
            <person name="Bertilsson S."/>
            <person name="Dopson M."/>
        </authorList>
    </citation>
    <scope>NUCLEOTIDE SEQUENCE</scope>
    <source>
        <strain evidence="5">MM415B00468</strain>
        <strain evidence="6">TM448B00936</strain>
    </source>
</reference>
<dbReference type="Gene3D" id="1.20.120.910">
    <property type="entry name" value="DksA, coiled-coil domain"/>
    <property type="match status" value="1"/>
</dbReference>
<protein>
    <submittedName>
        <fullName evidence="5">Putative TraR/DksA family transcriptional regulator</fullName>
    </submittedName>
</protein>
<evidence type="ECO:0000313" key="6">
    <source>
        <dbReference type="EMBL" id="QJH97155.1"/>
    </source>
</evidence>
<dbReference type="AlphaFoldDB" id="A0A6M3J680"/>
<keyword evidence="1" id="KW-0479">Metal-binding</keyword>
<dbReference type="InterPro" id="IPR020460">
    <property type="entry name" value="Znf_C4-type_bac"/>
</dbReference>
<name>A0A6M3J680_9ZZZZ</name>
<evidence type="ECO:0000259" key="4">
    <source>
        <dbReference type="Pfam" id="PF01258"/>
    </source>
</evidence>